<keyword evidence="7" id="KW-0407">Ion channel</keyword>
<evidence type="ECO:0000256" key="2">
    <source>
        <dbReference type="ARBA" id="ARBA00011042"/>
    </source>
</evidence>
<keyword evidence="7" id="KW-0813">Transport</keyword>
<evidence type="ECO:0000256" key="6">
    <source>
        <dbReference type="SAM" id="SignalP"/>
    </source>
</evidence>
<keyword evidence="4" id="KW-0800">Toxin</keyword>
<feature type="chain" id="PRO_5009857937" evidence="6">
    <location>
        <begin position="24"/>
        <end position="61"/>
    </location>
</feature>
<evidence type="ECO:0000256" key="1">
    <source>
        <dbReference type="ARBA" id="ARBA00004613"/>
    </source>
</evidence>
<name>A0A1L4BJ36_HEMLE</name>
<dbReference type="PROSITE" id="PS01138">
    <property type="entry name" value="SCORP_SHORT_TOXIN"/>
    <property type="match status" value="1"/>
</dbReference>
<dbReference type="InterPro" id="IPR001947">
    <property type="entry name" value="Scorpion_toxinS_K_inh"/>
</dbReference>
<dbReference type="GO" id="GO:0008200">
    <property type="term" value="F:ion channel inhibitor activity"/>
    <property type="evidence" value="ECO:0007669"/>
    <property type="project" value="InterPro"/>
</dbReference>
<evidence type="ECO:0000256" key="3">
    <source>
        <dbReference type="ARBA" id="ARBA00022525"/>
    </source>
</evidence>
<dbReference type="EMBL" id="KX874533">
    <property type="protein sequence ID" value="API81321.1"/>
    <property type="molecule type" value="mRNA"/>
</dbReference>
<keyword evidence="6" id="KW-0732">Signal</keyword>
<feature type="signal peptide" evidence="6">
    <location>
        <begin position="1"/>
        <end position="23"/>
    </location>
</feature>
<dbReference type="Pfam" id="PF00451">
    <property type="entry name" value="Toxin_2"/>
    <property type="match status" value="1"/>
</dbReference>
<keyword evidence="3" id="KW-0964">Secreted</keyword>
<evidence type="ECO:0000256" key="4">
    <source>
        <dbReference type="ARBA" id="ARBA00022656"/>
    </source>
</evidence>
<protein>
    <submittedName>
        <fullName evidence="7">Potassium channel toxin</fullName>
    </submittedName>
</protein>
<dbReference type="GO" id="GO:0090729">
    <property type="term" value="F:toxin activity"/>
    <property type="evidence" value="ECO:0007669"/>
    <property type="project" value="UniProtKB-KW"/>
</dbReference>
<dbReference type="GO" id="GO:0005576">
    <property type="term" value="C:extracellular region"/>
    <property type="evidence" value="ECO:0007669"/>
    <property type="project" value="UniProtKB-SubCell"/>
</dbReference>
<accession>A0A1L4BJ36</accession>
<organism evidence="7">
    <name type="scientific">Hemiscorpius lepturus</name>
    <name type="common">Scorpion</name>
    <dbReference type="NCBI Taxonomy" id="520031"/>
    <lineage>
        <taxon>Eukaryota</taxon>
        <taxon>Metazoa</taxon>
        <taxon>Ecdysozoa</taxon>
        <taxon>Arthropoda</taxon>
        <taxon>Chelicerata</taxon>
        <taxon>Arachnida</taxon>
        <taxon>Scorpiones</taxon>
        <taxon>Iurida</taxon>
        <taxon>Scorpionoidea</taxon>
        <taxon>Hemiscorpiidae</taxon>
    </lineage>
</organism>
<keyword evidence="7" id="KW-0406">Ion transport</keyword>
<dbReference type="SUPFAM" id="SSF57095">
    <property type="entry name" value="Scorpion toxin-like"/>
    <property type="match status" value="1"/>
</dbReference>
<dbReference type="GO" id="GO:0034220">
    <property type="term" value="P:monoatomic ion transmembrane transport"/>
    <property type="evidence" value="ECO:0007669"/>
    <property type="project" value="UniProtKB-KW"/>
</dbReference>
<reference evidence="7" key="1">
    <citation type="journal article" date="2016" name="Toxicon">
        <title>The first report on transcriptome analysis of the venom gland of Iranian scorpion, Hemiscorpius lepturus.</title>
        <authorList>
            <person name="Kazemi-Lomedasht F."/>
            <person name="Khalaj V."/>
            <person name="Bagheri K.P."/>
            <person name="Behdani M."/>
            <person name="Shahbazzadeh D."/>
        </authorList>
    </citation>
    <scope>NUCLEOTIDE SEQUENCE</scope>
    <source>
        <strain evidence="7">HLKTx3</strain>
        <tissue evidence="7">Venom gland</tissue>
    </source>
</reference>
<evidence type="ECO:0000313" key="7">
    <source>
        <dbReference type="EMBL" id="API81321.1"/>
    </source>
</evidence>
<dbReference type="AlphaFoldDB" id="A0A1L4BJ36"/>
<comment type="similarity">
    <text evidence="2">Belongs to the short scorpion toxin superfamily. Potassium channel inhibitor family. Alpha-KTx 06 subfamily.</text>
</comment>
<dbReference type="InterPro" id="IPR036574">
    <property type="entry name" value="Scorpion_toxin-like_sf"/>
</dbReference>
<comment type="subcellular location">
    <subcellularLocation>
        <location evidence="1">Secreted</location>
    </subcellularLocation>
</comment>
<dbReference type="Gene3D" id="3.30.30.10">
    <property type="entry name" value="Knottin, scorpion toxin-like"/>
    <property type="match status" value="1"/>
</dbReference>
<sequence length="61" mass="6956">MNSKAAFLFLLLTVMMLANEVAAQIHTKIPCRYSNQCHDPCRKITGFFSSKCMNGFCTCYR</sequence>
<keyword evidence="5" id="KW-1015">Disulfide bond</keyword>
<evidence type="ECO:0000256" key="5">
    <source>
        <dbReference type="ARBA" id="ARBA00023157"/>
    </source>
</evidence>
<proteinExistence type="evidence at transcript level"/>